<accession>A0AAV9NVI4</accession>
<reference evidence="1 2" key="1">
    <citation type="submission" date="2023-08" db="EMBL/GenBank/DDBJ databases">
        <title>Black Yeasts Isolated from many extreme environments.</title>
        <authorList>
            <person name="Coleine C."/>
            <person name="Stajich J.E."/>
            <person name="Selbmann L."/>
        </authorList>
    </citation>
    <scope>NUCLEOTIDE SEQUENCE [LARGE SCALE GENOMIC DNA]</scope>
    <source>
        <strain evidence="1 2">CCFEE 5935</strain>
    </source>
</reference>
<dbReference type="Gene3D" id="3.40.50.300">
    <property type="entry name" value="P-loop containing nucleotide triphosphate hydrolases"/>
    <property type="match status" value="1"/>
</dbReference>
<evidence type="ECO:0008006" key="3">
    <source>
        <dbReference type="Google" id="ProtNLM"/>
    </source>
</evidence>
<dbReference type="RefSeq" id="XP_064654104.1">
    <property type="nucleotide sequence ID" value="XM_064807595.1"/>
</dbReference>
<name>A0AAV9NVI4_9PEZI</name>
<comment type="caution">
    <text evidence="1">The sequence shown here is derived from an EMBL/GenBank/DDBJ whole genome shotgun (WGS) entry which is preliminary data.</text>
</comment>
<gene>
    <name evidence="1" type="ORF">LTR77_010375</name>
</gene>
<organism evidence="1 2">
    <name type="scientific">Saxophila tyrrhenica</name>
    <dbReference type="NCBI Taxonomy" id="1690608"/>
    <lineage>
        <taxon>Eukaryota</taxon>
        <taxon>Fungi</taxon>
        <taxon>Dikarya</taxon>
        <taxon>Ascomycota</taxon>
        <taxon>Pezizomycotina</taxon>
        <taxon>Dothideomycetes</taxon>
        <taxon>Dothideomycetidae</taxon>
        <taxon>Mycosphaerellales</taxon>
        <taxon>Extremaceae</taxon>
        <taxon>Saxophila</taxon>
    </lineage>
</organism>
<protein>
    <recommendedName>
        <fullName evidence="3">Sulfotransferase</fullName>
    </recommendedName>
</protein>
<dbReference type="EMBL" id="JAVRRT010000023">
    <property type="protein sequence ID" value="KAK5163702.1"/>
    <property type="molecule type" value="Genomic_DNA"/>
</dbReference>
<keyword evidence="2" id="KW-1185">Reference proteome</keyword>
<dbReference type="GeneID" id="89931703"/>
<dbReference type="InterPro" id="IPR053226">
    <property type="entry name" value="Pyrrolopyrazine_biosynth_F"/>
</dbReference>
<sequence length="322" mass="37046">MADRPVATRTVAQKRIFIFDSPRTRSQLFNKIFAVHPQLHQIFHPFYPAGSLGPERLICRFRQCDAADEVQKVLAATEGAEQETYHKCMESLIENVNQTETGGEKVVWIKEHVVACLQPEMISGLISGETGSHDGSKHTNISVMPDDFLDTLTPVFLIRHPALMIPSWYRAQRLTLQEEVSDESFRVFSSLKWARMMFELVRFRSGRSPLVLNGEDLVARPDMIVQEVCRTLDLDPKQVQLQWKPVPKDELDAADFMRRHFFGDLMTSDRIKTGQAKQTVDLDEEERSWSAEFGVEAATTLRRLVDENMEHYDYLNQYVPKT</sequence>
<evidence type="ECO:0000313" key="2">
    <source>
        <dbReference type="Proteomes" id="UP001337655"/>
    </source>
</evidence>
<dbReference type="Proteomes" id="UP001337655">
    <property type="component" value="Unassembled WGS sequence"/>
</dbReference>
<dbReference type="PANTHER" id="PTHR48419:SF1">
    <property type="entry name" value="SULFOTRANSFERASE DOMAIN-CONTAINING PROTEIN"/>
    <property type="match status" value="1"/>
</dbReference>
<proteinExistence type="predicted"/>
<dbReference type="AlphaFoldDB" id="A0AAV9NVI4"/>
<dbReference type="PANTHER" id="PTHR48419">
    <property type="entry name" value="SULFOTRANSFERASE DOMAIN-CONTAINING PROTEIN"/>
    <property type="match status" value="1"/>
</dbReference>
<dbReference type="InterPro" id="IPR027417">
    <property type="entry name" value="P-loop_NTPase"/>
</dbReference>
<evidence type="ECO:0000313" key="1">
    <source>
        <dbReference type="EMBL" id="KAK5163702.1"/>
    </source>
</evidence>
<dbReference type="SUPFAM" id="SSF52540">
    <property type="entry name" value="P-loop containing nucleoside triphosphate hydrolases"/>
    <property type="match status" value="1"/>
</dbReference>